<keyword evidence="16" id="KW-1185">Reference proteome</keyword>
<evidence type="ECO:0000256" key="7">
    <source>
        <dbReference type="ARBA" id="ARBA00022737"/>
    </source>
</evidence>
<keyword evidence="13" id="KW-0472">Membrane</keyword>
<dbReference type="PANTHER" id="PTHR11774:SF11">
    <property type="entry name" value="GERANYLGERANYL TRANSFERASE TYPE-2 SUBUNIT BETA"/>
    <property type="match status" value="1"/>
</dbReference>
<organism evidence="15 16">
    <name type="scientific">Bifiguratus adelaidae</name>
    <dbReference type="NCBI Taxonomy" id="1938954"/>
    <lineage>
        <taxon>Eukaryota</taxon>
        <taxon>Fungi</taxon>
        <taxon>Fungi incertae sedis</taxon>
        <taxon>Mucoromycota</taxon>
        <taxon>Mucoromycotina</taxon>
        <taxon>Endogonomycetes</taxon>
        <taxon>Endogonales</taxon>
        <taxon>Endogonales incertae sedis</taxon>
        <taxon>Bifiguratus</taxon>
    </lineage>
</organism>
<evidence type="ECO:0000256" key="5">
    <source>
        <dbReference type="ARBA" id="ARBA00022679"/>
    </source>
</evidence>
<dbReference type="InterPro" id="IPR008930">
    <property type="entry name" value="Terpenoid_cyclase/PrenylTrfase"/>
</dbReference>
<evidence type="ECO:0000256" key="4">
    <source>
        <dbReference type="ARBA" id="ARBA00022602"/>
    </source>
</evidence>
<comment type="cofactor">
    <cofactor evidence="1">
        <name>Zn(2+)</name>
        <dbReference type="ChEBI" id="CHEBI:29105"/>
    </cofactor>
</comment>
<evidence type="ECO:0000256" key="2">
    <source>
        <dbReference type="ARBA" id="ARBA00010497"/>
    </source>
</evidence>
<evidence type="ECO:0000313" key="15">
    <source>
        <dbReference type="EMBL" id="OZJ02867.1"/>
    </source>
</evidence>
<comment type="catalytic activity">
    <reaction evidence="11">
        <text>geranylgeranyl diphosphate + L-cysteinyl-[protein] = S-geranylgeranyl-L-cysteinyl-[protein] + diphosphate</text>
        <dbReference type="Rhea" id="RHEA:21240"/>
        <dbReference type="Rhea" id="RHEA-COMP:10131"/>
        <dbReference type="Rhea" id="RHEA-COMP:11537"/>
        <dbReference type="ChEBI" id="CHEBI:29950"/>
        <dbReference type="ChEBI" id="CHEBI:33019"/>
        <dbReference type="ChEBI" id="CHEBI:57533"/>
        <dbReference type="ChEBI" id="CHEBI:86021"/>
        <dbReference type="EC" id="2.5.1.60"/>
    </reaction>
</comment>
<dbReference type="InterPro" id="IPR045089">
    <property type="entry name" value="PGGT1B-like"/>
</dbReference>
<feature type="domain" description="Prenyltransferase alpha-alpha toroid" evidence="14">
    <location>
        <begin position="8"/>
        <end position="185"/>
    </location>
</feature>
<dbReference type="EC" id="2.5.1.60" evidence="3"/>
<dbReference type="GO" id="GO:0046872">
    <property type="term" value="F:metal ion binding"/>
    <property type="evidence" value="ECO:0007669"/>
    <property type="project" value="UniProtKB-KW"/>
</dbReference>
<evidence type="ECO:0000256" key="11">
    <source>
        <dbReference type="ARBA" id="ARBA00047658"/>
    </source>
</evidence>
<evidence type="ECO:0000259" key="14">
    <source>
        <dbReference type="Pfam" id="PF00432"/>
    </source>
</evidence>
<gene>
    <name evidence="15" type="ORF">BZG36_04084</name>
</gene>
<comment type="caution">
    <text evidence="15">The sequence shown here is derived from an EMBL/GenBank/DDBJ whole genome shotgun (WGS) entry which is preliminary data.</text>
</comment>
<dbReference type="EMBL" id="MVBO01000120">
    <property type="protein sequence ID" value="OZJ02867.1"/>
    <property type="molecule type" value="Genomic_DNA"/>
</dbReference>
<feature type="region of interest" description="Disordered" evidence="12">
    <location>
        <begin position="498"/>
        <end position="531"/>
    </location>
</feature>
<evidence type="ECO:0000313" key="16">
    <source>
        <dbReference type="Proteomes" id="UP000242875"/>
    </source>
</evidence>
<feature type="region of interest" description="Disordered" evidence="12">
    <location>
        <begin position="695"/>
        <end position="757"/>
    </location>
</feature>
<dbReference type="SUPFAM" id="SSF48239">
    <property type="entry name" value="Terpenoid cyclases/Protein prenyltransferases"/>
    <property type="match status" value="1"/>
</dbReference>
<dbReference type="PANTHER" id="PTHR11774">
    <property type="entry name" value="GERANYLGERANYL TRANSFERASE TYPE BETA SUBUNIT"/>
    <property type="match status" value="1"/>
</dbReference>
<dbReference type="InterPro" id="IPR001330">
    <property type="entry name" value="Prenyltrans"/>
</dbReference>
<dbReference type="Pfam" id="PF00432">
    <property type="entry name" value="Prenyltrans"/>
    <property type="match status" value="1"/>
</dbReference>
<dbReference type="AlphaFoldDB" id="A0A261XWY7"/>
<keyword evidence="13" id="KW-0812">Transmembrane</keyword>
<keyword evidence="7" id="KW-0677">Repeat</keyword>
<dbReference type="InterPro" id="IPR026873">
    <property type="entry name" value="Ptb1"/>
</dbReference>
<sequence>MAASTETLLVDLHVKYIQSLDTRKDDLEYWLTEHLRLNGVYWGLTALDLMHHIDALDREEVIAYVKGCQHSNGGFGGHTGHDPHMIYTLSAVQILITEDAIAEIDTQQVVDYVLSLQNEDGSFRGDEWGEVDTRFVYMALSTLSLLNRLDAIDLDKPVAWLRKCQNYDGGFGSVPGAESHAGQSFVDPYMIIYSGTTDTSSSSTSTDLVGSTDLYVWNVNGTWMQPNQIFPANTTAISPQIFAGGTVVPSNPGSLYILQSNNSVGGSVAVLQTSDWAWNFPTSQLTPPPLVLGAAFTAVSNNMYVFGGNAATAKGQAVANNMLNNGYTFNTNNDAWNGLPNGPAVGFQPMCFVSSCNCIIMFGGATATDPTTNSGNIALLDLQTNTWNLQYPAQPSNNSVPAARRLHTSVCTSDKMIMFGGGTNTPIDSNVWVLDASKWPTLSWIKQSTTGQGPNGRMGHSAVVSNDGQMYIFGGWGPGVTGDNNVFSLNTTSWQWAQIGPTSNNSASSSASSPAGQSTPSQSLSATGSGSKANTAAIAGGVVGAFVAGLIVGVGFWLFRRRQSRRKIPDPNKQYVTSGQWDEDDDNDWGTQVVLSGSAQTPERSASRYSAGMTTLSHTNSVDGNRSSNYRLSQYGNATSHPSTPVTDHFWCLSYPRSVDGDSSAASVNRRTVDFDAEMMFHNVANGGNVGYSKPFEMQSDKPHAKDIGDDPVGSQATTISRHRLTLHSRDNSEDIDETLVNPSPDASEAEEKNSSA</sequence>
<evidence type="ECO:0000256" key="10">
    <source>
        <dbReference type="ARBA" id="ARBA00032766"/>
    </source>
</evidence>
<reference evidence="15 16" key="1">
    <citation type="journal article" date="2017" name="Mycologia">
        <title>Bifiguratus adelaidae, gen. et sp. nov., a new member of Mucoromycotina in endophytic and soil-dwelling habitats.</title>
        <authorList>
            <person name="Torres-Cruz T.J."/>
            <person name="Billingsley Tobias T.L."/>
            <person name="Almatruk M."/>
            <person name="Hesse C."/>
            <person name="Kuske C.R."/>
            <person name="Desiro A."/>
            <person name="Benucci G.M."/>
            <person name="Bonito G."/>
            <person name="Stajich J.E."/>
            <person name="Dunlap C."/>
            <person name="Arnold A.E."/>
            <person name="Porras-Alfaro A."/>
        </authorList>
    </citation>
    <scope>NUCLEOTIDE SEQUENCE [LARGE SCALE GENOMIC DNA]</scope>
    <source>
        <strain evidence="15 16">AZ0501</strain>
    </source>
</reference>
<keyword evidence="4" id="KW-0637">Prenyltransferase</keyword>
<proteinExistence type="inferred from homology"/>
<accession>A0A261XWY7</accession>
<dbReference type="CDD" id="cd12087">
    <property type="entry name" value="TM_EGFR-like"/>
    <property type="match status" value="1"/>
</dbReference>
<dbReference type="CDD" id="cd02894">
    <property type="entry name" value="GGTase-II"/>
    <property type="match status" value="1"/>
</dbReference>
<evidence type="ECO:0000256" key="13">
    <source>
        <dbReference type="SAM" id="Phobius"/>
    </source>
</evidence>
<keyword evidence="13" id="KW-1133">Transmembrane helix</keyword>
<dbReference type="GO" id="GO:0005968">
    <property type="term" value="C:Rab-protein geranylgeranyltransferase complex"/>
    <property type="evidence" value="ECO:0007669"/>
    <property type="project" value="TreeGrafter"/>
</dbReference>
<protein>
    <recommendedName>
        <fullName evidence="3">protein geranylgeranyltransferase type II</fullName>
        <ecNumber evidence="3">2.5.1.60</ecNumber>
    </recommendedName>
    <alternativeName>
        <fullName evidence="9">Geranylgeranyl transferase type II subunit beta</fullName>
    </alternativeName>
    <alternativeName>
        <fullName evidence="10">Type II protein geranyl-geranyltransferase subunit beta</fullName>
    </alternativeName>
</protein>
<feature type="transmembrane region" description="Helical" evidence="13">
    <location>
        <begin position="536"/>
        <end position="559"/>
    </location>
</feature>
<feature type="compositionally biased region" description="Basic and acidic residues" evidence="12">
    <location>
        <begin position="699"/>
        <end position="709"/>
    </location>
</feature>
<feature type="compositionally biased region" description="Low complexity" evidence="12">
    <location>
        <begin position="500"/>
        <end position="523"/>
    </location>
</feature>
<evidence type="ECO:0000256" key="8">
    <source>
        <dbReference type="ARBA" id="ARBA00022833"/>
    </source>
</evidence>
<dbReference type="Pfam" id="PF24681">
    <property type="entry name" value="Kelch_KLHDC2_KLHL20_DRC7"/>
    <property type="match status" value="1"/>
</dbReference>
<evidence type="ECO:0000256" key="1">
    <source>
        <dbReference type="ARBA" id="ARBA00001947"/>
    </source>
</evidence>
<feature type="region of interest" description="Disordered" evidence="12">
    <location>
        <begin position="597"/>
        <end position="627"/>
    </location>
</feature>
<dbReference type="SUPFAM" id="SSF117281">
    <property type="entry name" value="Kelch motif"/>
    <property type="match status" value="1"/>
</dbReference>
<keyword evidence="8" id="KW-0862">Zinc</keyword>
<keyword evidence="5" id="KW-0808">Transferase</keyword>
<dbReference type="Gene3D" id="2.120.10.80">
    <property type="entry name" value="Kelch-type beta propeller"/>
    <property type="match status" value="1"/>
</dbReference>
<dbReference type="InterPro" id="IPR015915">
    <property type="entry name" value="Kelch-typ_b-propeller"/>
</dbReference>
<evidence type="ECO:0000256" key="3">
    <source>
        <dbReference type="ARBA" id="ARBA00012656"/>
    </source>
</evidence>
<dbReference type="GO" id="GO:0004663">
    <property type="term" value="F:Rab geranylgeranyltransferase activity"/>
    <property type="evidence" value="ECO:0007669"/>
    <property type="project" value="UniProtKB-EC"/>
</dbReference>
<keyword evidence="6" id="KW-0479">Metal-binding</keyword>
<name>A0A261XWY7_9FUNG</name>
<dbReference type="Gene3D" id="1.50.10.20">
    <property type="match status" value="1"/>
</dbReference>
<evidence type="ECO:0000256" key="6">
    <source>
        <dbReference type="ARBA" id="ARBA00022723"/>
    </source>
</evidence>
<evidence type="ECO:0000256" key="9">
    <source>
        <dbReference type="ARBA" id="ARBA00030816"/>
    </source>
</evidence>
<comment type="similarity">
    <text evidence="2">Belongs to the protein prenyltransferase subunit beta family.</text>
</comment>
<dbReference type="OrthoDB" id="5428259at2759"/>
<dbReference type="Proteomes" id="UP000242875">
    <property type="component" value="Unassembled WGS sequence"/>
</dbReference>
<evidence type="ECO:0000256" key="12">
    <source>
        <dbReference type="SAM" id="MobiDB-lite"/>
    </source>
</evidence>